<dbReference type="InterPro" id="IPR036397">
    <property type="entry name" value="RNaseH_sf"/>
</dbReference>
<dbReference type="Gene3D" id="3.30.420.10">
    <property type="entry name" value="Ribonuclease H-like superfamily/Ribonuclease H"/>
    <property type="match status" value="1"/>
</dbReference>
<reference evidence="2 3" key="1">
    <citation type="submission" date="2017-04" db="EMBL/GenBank/DDBJ databases">
        <title>Draft genome sequence of Tuber borchii Vittad., a whitish edible truffle.</title>
        <authorList>
            <consortium name="DOE Joint Genome Institute"/>
            <person name="Murat C."/>
            <person name="Kuo A."/>
            <person name="Barry K.W."/>
            <person name="Clum A."/>
            <person name="Dockter R.B."/>
            <person name="Fauchery L."/>
            <person name="Iotti M."/>
            <person name="Kohler A."/>
            <person name="Labutti K."/>
            <person name="Lindquist E.A."/>
            <person name="Lipzen A."/>
            <person name="Ohm R.A."/>
            <person name="Wang M."/>
            <person name="Grigoriev I.V."/>
            <person name="Zambonelli A."/>
            <person name="Martin F.M."/>
        </authorList>
    </citation>
    <scope>NUCLEOTIDE SEQUENCE [LARGE SCALE GENOMIC DNA]</scope>
    <source>
        <strain evidence="2 3">Tbo3840</strain>
    </source>
</reference>
<organism evidence="2 3">
    <name type="scientific">Tuber borchii</name>
    <name type="common">White truffle</name>
    <dbReference type="NCBI Taxonomy" id="42251"/>
    <lineage>
        <taxon>Eukaryota</taxon>
        <taxon>Fungi</taxon>
        <taxon>Dikarya</taxon>
        <taxon>Ascomycota</taxon>
        <taxon>Pezizomycotina</taxon>
        <taxon>Pezizomycetes</taxon>
        <taxon>Pezizales</taxon>
        <taxon>Tuberaceae</taxon>
        <taxon>Tuber</taxon>
    </lineage>
</organism>
<evidence type="ECO:0000313" key="2">
    <source>
        <dbReference type="EMBL" id="PUU84211.1"/>
    </source>
</evidence>
<keyword evidence="3" id="KW-1185">Reference proteome</keyword>
<sequence>MSTPQYTLIDTLPALAAMLGNISDLPNSPPPLYLDLEGENLGREGTIAIIQIHVLPQNCTYLLDITTLGRRAFTFHGSDQTKNLKTILESSSTTKCLFDVRNDADALFNLYDISLQGVQDIQVMNYAAREARRGVFRRGNLIMGLAKCIATDSGLSYAALAEFSRKKQEGGRIFNPKLGGSYAVFSERPLREDVMEYCVGDVIHLPTLWREYSDILEGQGRLRNKVQSATLARLEAAKKPRVPDGKWRVNGPW</sequence>
<feature type="domain" description="3'-5' exonuclease" evidence="1">
    <location>
        <begin position="21"/>
        <end position="210"/>
    </location>
</feature>
<dbReference type="STRING" id="42251.A0A2T7A8Z9"/>
<name>A0A2T7A8Z9_TUBBO</name>
<proteinExistence type="predicted"/>
<dbReference type="EMBL" id="NESQ01000002">
    <property type="protein sequence ID" value="PUU84211.1"/>
    <property type="molecule type" value="Genomic_DNA"/>
</dbReference>
<dbReference type="InterPro" id="IPR002562">
    <property type="entry name" value="3'-5'_exonuclease_dom"/>
</dbReference>
<dbReference type="AlphaFoldDB" id="A0A2T7A8Z9"/>
<dbReference type="OrthoDB" id="26838at2759"/>
<evidence type="ECO:0000259" key="1">
    <source>
        <dbReference type="Pfam" id="PF01612"/>
    </source>
</evidence>
<comment type="caution">
    <text evidence="2">The sequence shown here is derived from an EMBL/GenBank/DDBJ whole genome shotgun (WGS) entry which is preliminary data.</text>
</comment>
<dbReference type="Proteomes" id="UP000244722">
    <property type="component" value="Unassembled WGS sequence"/>
</dbReference>
<protein>
    <submittedName>
        <fullName evidence="2">Ribonuclease H-like domain-containing protein</fullName>
    </submittedName>
</protein>
<accession>A0A2T7A8Z9</accession>
<dbReference type="InterPro" id="IPR012337">
    <property type="entry name" value="RNaseH-like_sf"/>
</dbReference>
<dbReference type="GO" id="GO:0006139">
    <property type="term" value="P:nucleobase-containing compound metabolic process"/>
    <property type="evidence" value="ECO:0007669"/>
    <property type="project" value="InterPro"/>
</dbReference>
<dbReference type="PANTHER" id="PTHR43040">
    <property type="entry name" value="RIBONUCLEASE D"/>
    <property type="match status" value="1"/>
</dbReference>
<dbReference type="SUPFAM" id="SSF53098">
    <property type="entry name" value="Ribonuclease H-like"/>
    <property type="match status" value="1"/>
</dbReference>
<dbReference type="GO" id="GO:0008408">
    <property type="term" value="F:3'-5' exonuclease activity"/>
    <property type="evidence" value="ECO:0007669"/>
    <property type="project" value="InterPro"/>
</dbReference>
<dbReference type="PANTHER" id="PTHR43040:SF1">
    <property type="entry name" value="RIBONUCLEASE D"/>
    <property type="match status" value="1"/>
</dbReference>
<dbReference type="GO" id="GO:0003676">
    <property type="term" value="F:nucleic acid binding"/>
    <property type="evidence" value="ECO:0007669"/>
    <property type="project" value="InterPro"/>
</dbReference>
<evidence type="ECO:0000313" key="3">
    <source>
        <dbReference type="Proteomes" id="UP000244722"/>
    </source>
</evidence>
<gene>
    <name evidence="2" type="ORF">B9Z19DRAFT_275171</name>
</gene>
<dbReference type="Pfam" id="PF01612">
    <property type="entry name" value="DNA_pol_A_exo1"/>
    <property type="match status" value="1"/>
</dbReference>